<organism evidence="12 13">
    <name type="scientific">Mucilaginibacter oryzae</name>
    <dbReference type="NCBI Taxonomy" id="468058"/>
    <lineage>
        <taxon>Bacteria</taxon>
        <taxon>Pseudomonadati</taxon>
        <taxon>Bacteroidota</taxon>
        <taxon>Sphingobacteriia</taxon>
        <taxon>Sphingobacteriales</taxon>
        <taxon>Sphingobacteriaceae</taxon>
        <taxon>Mucilaginibacter</taxon>
    </lineage>
</organism>
<dbReference type="InterPro" id="IPR045024">
    <property type="entry name" value="NDH-2"/>
</dbReference>
<comment type="caution">
    <text evidence="12">The sequence shown here is derived from an EMBL/GenBank/DDBJ whole genome shotgun (WGS) entry which is preliminary data.</text>
</comment>
<dbReference type="PRINTS" id="PR00411">
    <property type="entry name" value="PNDRDTASEI"/>
</dbReference>
<comment type="catalytic activity">
    <reaction evidence="8">
        <text>a quinone + NADH + H(+) = a quinol + NAD(+)</text>
        <dbReference type="Rhea" id="RHEA:46160"/>
        <dbReference type="ChEBI" id="CHEBI:15378"/>
        <dbReference type="ChEBI" id="CHEBI:24646"/>
        <dbReference type="ChEBI" id="CHEBI:57540"/>
        <dbReference type="ChEBI" id="CHEBI:57945"/>
        <dbReference type="ChEBI" id="CHEBI:132124"/>
        <dbReference type="EC" id="1.6.5.9"/>
    </reaction>
</comment>
<gene>
    <name evidence="12" type="ORF">LX99_02072</name>
</gene>
<evidence type="ECO:0000256" key="1">
    <source>
        <dbReference type="ARBA" id="ARBA00005272"/>
    </source>
</evidence>
<dbReference type="EMBL" id="QGHA01000003">
    <property type="protein sequence ID" value="PWK78232.1"/>
    <property type="molecule type" value="Genomic_DNA"/>
</dbReference>
<evidence type="ECO:0000256" key="6">
    <source>
        <dbReference type="ARBA" id="ARBA00023002"/>
    </source>
</evidence>
<dbReference type="GO" id="GO:0050136">
    <property type="term" value="F:NADH dehydrogenase (quinone) (non-electrogenic) activity"/>
    <property type="evidence" value="ECO:0007669"/>
    <property type="project" value="UniProtKB-EC"/>
</dbReference>
<dbReference type="InterPro" id="IPR023753">
    <property type="entry name" value="FAD/NAD-binding_dom"/>
</dbReference>
<keyword evidence="9" id="KW-0812">Transmembrane</keyword>
<keyword evidence="9" id="KW-0472">Membrane</keyword>
<dbReference type="PANTHER" id="PTHR43706:SF47">
    <property type="entry name" value="EXTERNAL NADH-UBIQUINONE OXIDOREDUCTASE 1, MITOCHONDRIAL-RELATED"/>
    <property type="match status" value="1"/>
</dbReference>
<evidence type="ECO:0000256" key="2">
    <source>
        <dbReference type="ARBA" id="ARBA00012637"/>
    </source>
</evidence>
<dbReference type="SUPFAM" id="SSF51905">
    <property type="entry name" value="FAD/NAD(P)-binding domain"/>
    <property type="match status" value="2"/>
</dbReference>
<reference evidence="12 13" key="1">
    <citation type="submission" date="2018-05" db="EMBL/GenBank/DDBJ databases">
        <title>Genomic Encyclopedia of Archaeal and Bacterial Type Strains, Phase II (KMG-II): from individual species to whole genera.</title>
        <authorList>
            <person name="Goeker M."/>
        </authorList>
    </citation>
    <scope>NUCLEOTIDE SEQUENCE [LARGE SCALE GENOMIC DNA]</scope>
    <source>
        <strain evidence="12 13">DSM 19975</strain>
    </source>
</reference>
<sequence length="441" mass="49315">MHHYCLYLPMEQKKSTRPRVAIIGGGFGGIELAKKLKNAPVDVLMIDKHNYHTFQPLLYQVAAGSIAADSIGFPLRRIFTRQQNFRFALADVKKINPESNTLDTDIGTIYYDYLAIATGSNTNFFGNKEIERFAMPMKNIPEALNLRSLILQNLEMSLVSKDPEEKAALMTFVVVGGGPTGVELSGALAEMRELILMKDYHGLRKHAMKVYLVEGKAELLAAFSPRARAKAKEFLQDMDVTIYNSVHVESYNGYLLKINDGTNILTRNVLWAAGVKGEFPEGIPAESIARGNRILVDEFNKVKGYENIYAIGDVAAMITDEYPNGHPGVAPVAIQQGQNLGENVHRMFKRKPLVPFKYKDKGSLATIGRNKAVADLGKIHFQGFFAWLVWGLVHIMSLAGFTNKGIIFFSWAINYFTKNSDNRLIIRQFNTKTGMTDPEVR</sequence>
<keyword evidence="6" id="KW-0560">Oxidoreductase</keyword>
<dbReference type="Gene3D" id="3.50.50.100">
    <property type="match status" value="1"/>
</dbReference>
<evidence type="ECO:0000313" key="13">
    <source>
        <dbReference type="Proteomes" id="UP000245678"/>
    </source>
</evidence>
<evidence type="ECO:0000256" key="7">
    <source>
        <dbReference type="ARBA" id="ARBA00023027"/>
    </source>
</evidence>
<name>A0A316HTE6_9SPHI</name>
<keyword evidence="7" id="KW-0520">NAD</keyword>
<keyword evidence="13" id="KW-1185">Reference proteome</keyword>
<keyword evidence="4" id="KW-0274">FAD</keyword>
<keyword evidence="3" id="KW-0285">Flavoprotein</keyword>
<comment type="similarity">
    <text evidence="1">Belongs to the NADH dehydrogenase family.</text>
</comment>
<dbReference type="Proteomes" id="UP000245678">
    <property type="component" value="Unassembled WGS sequence"/>
</dbReference>
<dbReference type="Pfam" id="PF07992">
    <property type="entry name" value="Pyr_redox_2"/>
    <property type="match status" value="1"/>
</dbReference>
<dbReference type="EC" id="1.6.5.9" evidence="2"/>
<feature type="transmembrane region" description="Helical" evidence="9">
    <location>
        <begin position="384"/>
        <end position="413"/>
    </location>
</feature>
<evidence type="ECO:0000256" key="5">
    <source>
        <dbReference type="ARBA" id="ARBA00022946"/>
    </source>
</evidence>
<evidence type="ECO:0000256" key="4">
    <source>
        <dbReference type="ARBA" id="ARBA00022827"/>
    </source>
</evidence>
<dbReference type="AlphaFoldDB" id="A0A316HTE6"/>
<evidence type="ECO:0000256" key="3">
    <source>
        <dbReference type="ARBA" id="ARBA00022630"/>
    </source>
</evidence>
<keyword evidence="5" id="KW-0809">Transit peptide</keyword>
<evidence type="ECO:0000259" key="11">
    <source>
        <dbReference type="Pfam" id="PF22366"/>
    </source>
</evidence>
<dbReference type="InterPro" id="IPR054585">
    <property type="entry name" value="NDH2-like_C"/>
</dbReference>
<accession>A0A316HTE6</accession>
<evidence type="ECO:0000259" key="10">
    <source>
        <dbReference type="Pfam" id="PF07992"/>
    </source>
</evidence>
<feature type="domain" description="FAD/NAD(P)-binding" evidence="10">
    <location>
        <begin position="19"/>
        <end position="337"/>
    </location>
</feature>
<evidence type="ECO:0000313" key="12">
    <source>
        <dbReference type="EMBL" id="PWK78232.1"/>
    </source>
</evidence>
<proteinExistence type="inferred from homology"/>
<dbReference type="PRINTS" id="PR00368">
    <property type="entry name" value="FADPNR"/>
</dbReference>
<dbReference type="InterPro" id="IPR036188">
    <property type="entry name" value="FAD/NAD-bd_sf"/>
</dbReference>
<feature type="domain" description="External alternative NADH-ubiquinone oxidoreductase-like C-terminal" evidence="11">
    <location>
        <begin position="361"/>
        <end position="416"/>
    </location>
</feature>
<evidence type="ECO:0000256" key="9">
    <source>
        <dbReference type="SAM" id="Phobius"/>
    </source>
</evidence>
<protein>
    <recommendedName>
        <fullName evidence="2">NADH:ubiquinone reductase (non-electrogenic)</fullName>
        <ecNumber evidence="2">1.6.5.9</ecNumber>
    </recommendedName>
</protein>
<evidence type="ECO:0000256" key="8">
    <source>
        <dbReference type="ARBA" id="ARBA00047599"/>
    </source>
</evidence>
<dbReference type="Pfam" id="PF22366">
    <property type="entry name" value="NDH2_C"/>
    <property type="match status" value="1"/>
</dbReference>
<keyword evidence="9" id="KW-1133">Transmembrane helix</keyword>
<dbReference type="PANTHER" id="PTHR43706">
    <property type="entry name" value="NADH DEHYDROGENASE"/>
    <property type="match status" value="1"/>
</dbReference>